<dbReference type="Gene3D" id="3.40.50.850">
    <property type="entry name" value="Isochorismatase-like"/>
    <property type="match status" value="1"/>
</dbReference>
<dbReference type="STRING" id="542762.A0A4S4E9E8"/>
<keyword evidence="4" id="KW-1185">Reference proteome</keyword>
<dbReference type="CDD" id="cd00431">
    <property type="entry name" value="cysteine_hydrolases"/>
    <property type="match status" value="1"/>
</dbReference>
<feature type="domain" description="FBD" evidence="2">
    <location>
        <begin position="474"/>
        <end position="546"/>
    </location>
</feature>
<dbReference type="GO" id="GO:0019365">
    <property type="term" value="P:pyridine nucleotide salvage"/>
    <property type="evidence" value="ECO:0007669"/>
    <property type="project" value="InterPro"/>
</dbReference>
<dbReference type="GO" id="GO:0008936">
    <property type="term" value="F:nicotinamidase activity"/>
    <property type="evidence" value="ECO:0007669"/>
    <property type="project" value="InterPro"/>
</dbReference>
<dbReference type="PANTHER" id="PTHR47297">
    <property type="match status" value="1"/>
</dbReference>
<dbReference type="InterPro" id="IPR036380">
    <property type="entry name" value="Isochorismatase-like_sf"/>
</dbReference>
<name>A0A4S4E9E8_CAMSN</name>
<dbReference type="InterPro" id="IPR032675">
    <property type="entry name" value="LRR_dom_sf"/>
</dbReference>
<dbReference type="SMART" id="SM00579">
    <property type="entry name" value="FBD"/>
    <property type="match status" value="1"/>
</dbReference>
<comment type="caution">
    <text evidence="3">The sequence shown here is derived from an EMBL/GenBank/DDBJ whole genome shotgun (WGS) entry which is preliminary data.</text>
</comment>
<comment type="similarity">
    <text evidence="1">Belongs to the isochorismatase family.</text>
</comment>
<dbReference type="InterPro" id="IPR044717">
    <property type="entry name" value="NIC1"/>
</dbReference>
<dbReference type="PANTHER" id="PTHR47297:SF3">
    <property type="entry name" value="NICOTINAMIDASE 1"/>
    <property type="match status" value="1"/>
</dbReference>
<evidence type="ECO:0000256" key="1">
    <source>
        <dbReference type="ARBA" id="ARBA00006336"/>
    </source>
</evidence>
<accession>A0A4S4E9E8</accession>
<dbReference type="EMBL" id="SDRB02006609">
    <property type="protein sequence ID" value="THG12274.1"/>
    <property type="molecule type" value="Genomic_DNA"/>
</dbReference>
<dbReference type="Pfam" id="PF24758">
    <property type="entry name" value="LRR_At5g56370"/>
    <property type="match status" value="1"/>
</dbReference>
<dbReference type="Pfam" id="PF08387">
    <property type="entry name" value="FBD"/>
    <property type="match status" value="1"/>
</dbReference>
<dbReference type="Proteomes" id="UP000306102">
    <property type="component" value="Unassembled WGS sequence"/>
</dbReference>
<gene>
    <name evidence="3" type="ORF">TEA_001461</name>
</gene>
<dbReference type="InterPro" id="IPR000868">
    <property type="entry name" value="Isochorismatase-like_dom"/>
</dbReference>
<sequence length="548" mass="61365">MVSQTIDLLKEELPVEQESLVVSGDVKTGLVIVDVENGFCTVGAGNLAPTMPDKQISGMIDETLRLATVFCDNKWPVFAFLDSHHPDIPEHPYPPHCIAGTDEAKLVPALQWLENEPNVTLRCKDCIDGFLGSIEKDGSNVFVDWVKTNQIKVILVVGICTDVCVLDFVCSALSARNRGFLTPLEDVIVYSHACATFDLPAHVARNIKRIAHPQFSLSSAYLKSSPDIDQWLLFLSRNGIKELVLELGEGEWFRAPSCLFFCRKLTRLELIRCELDPPPTFKGFLCLKYLNLQQVLIAPDVVESLISSCPLLESLTLSYFDSLALTICAPNLKYLCLEGEFKDICLKYTPLLLAISVAMYMTDDIAEHFEQSSSCNFDKFLGSVPCLERLIGHIYLTKYLSIGNDLGKLPVAYNHLKVIELYQVSFEDMKEILVVLRLIVNSPCLQELQISGSSNTSTATEAPDLDFWEKECPSDCTFSLLETVKMTDMSGVPHEMEFIKFLLRNSPMLETMSITPSVYVTDGRLNMLIELVRFRRASAQAEIIFIQD</sequence>
<reference evidence="3 4" key="1">
    <citation type="journal article" date="2018" name="Proc. Natl. Acad. Sci. U.S.A.">
        <title>Draft genome sequence of Camellia sinensis var. sinensis provides insights into the evolution of the tea genome and tea quality.</title>
        <authorList>
            <person name="Wei C."/>
            <person name="Yang H."/>
            <person name="Wang S."/>
            <person name="Zhao J."/>
            <person name="Liu C."/>
            <person name="Gao L."/>
            <person name="Xia E."/>
            <person name="Lu Y."/>
            <person name="Tai Y."/>
            <person name="She G."/>
            <person name="Sun J."/>
            <person name="Cao H."/>
            <person name="Tong W."/>
            <person name="Gao Q."/>
            <person name="Li Y."/>
            <person name="Deng W."/>
            <person name="Jiang X."/>
            <person name="Wang W."/>
            <person name="Chen Q."/>
            <person name="Zhang S."/>
            <person name="Li H."/>
            <person name="Wu J."/>
            <person name="Wang P."/>
            <person name="Li P."/>
            <person name="Shi C."/>
            <person name="Zheng F."/>
            <person name="Jian J."/>
            <person name="Huang B."/>
            <person name="Shan D."/>
            <person name="Shi M."/>
            <person name="Fang C."/>
            <person name="Yue Y."/>
            <person name="Li F."/>
            <person name="Li D."/>
            <person name="Wei S."/>
            <person name="Han B."/>
            <person name="Jiang C."/>
            <person name="Yin Y."/>
            <person name="Xia T."/>
            <person name="Zhang Z."/>
            <person name="Bennetzen J.L."/>
            <person name="Zhao S."/>
            <person name="Wan X."/>
        </authorList>
    </citation>
    <scope>NUCLEOTIDE SEQUENCE [LARGE SCALE GENOMIC DNA]</scope>
    <source>
        <strain evidence="4">cv. Shuchazao</strain>
        <tissue evidence="3">Leaf</tissue>
    </source>
</reference>
<dbReference type="Gene3D" id="3.80.10.10">
    <property type="entry name" value="Ribonuclease Inhibitor"/>
    <property type="match status" value="1"/>
</dbReference>
<dbReference type="InterPro" id="IPR006566">
    <property type="entry name" value="FBD"/>
</dbReference>
<protein>
    <recommendedName>
        <fullName evidence="2">FBD domain-containing protein</fullName>
    </recommendedName>
</protein>
<dbReference type="InterPro" id="IPR055411">
    <property type="entry name" value="LRR_FXL15/At3g58940/PEG3-like"/>
</dbReference>
<evidence type="ECO:0000259" key="2">
    <source>
        <dbReference type="SMART" id="SM00579"/>
    </source>
</evidence>
<dbReference type="AlphaFoldDB" id="A0A4S4E9E8"/>
<proteinExistence type="inferred from homology"/>
<dbReference type="Pfam" id="PF00857">
    <property type="entry name" value="Isochorismatase"/>
    <property type="match status" value="1"/>
</dbReference>
<evidence type="ECO:0000313" key="4">
    <source>
        <dbReference type="Proteomes" id="UP000306102"/>
    </source>
</evidence>
<dbReference type="SUPFAM" id="SSF52499">
    <property type="entry name" value="Isochorismatase-like hydrolases"/>
    <property type="match status" value="1"/>
</dbReference>
<dbReference type="SUPFAM" id="SSF52047">
    <property type="entry name" value="RNI-like"/>
    <property type="match status" value="1"/>
</dbReference>
<evidence type="ECO:0000313" key="3">
    <source>
        <dbReference type="EMBL" id="THG12274.1"/>
    </source>
</evidence>
<organism evidence="3 4">
    <name type="scientific">Camellia sinensis var. sinensis</name>
    <name type="common">China tea</name>
    <dbReference type="NCBI Taxonomy" id="542762"/>
    <lineage>
        <taxon>Eukaryota</taxon>
        <taxon>Viridiplantae</taxon>
        <taxon>Streptophyta</taxon>
        <taxon>Embryophyta</taxon>
        <taxon>Tracheophyta</taxon>
        <taxon>Spermatophyta</taxon>
        <taxon>Magnoliopsida</taxon>
        <taxon>eudicotyledons</taxon>
        <taxon>Gunneridae</taxon>
        <taxon>Pentapetalae</taxon>
        <taxon>asterids</taxon>
        <taxon>Ericales</taxon>
        <taxon>Theaceae</taxon>
        <taxon>Camellia</taxon>
    </lineage>
</organism>